<dbReference type="Pfam" id="PF13454">
    <property type="entry name" value="NAD_binding_9"/>
    <property type="match status" value="1"/>
</dbReference>
<name>A0ABP5EMM2_9MICO</name>
<evidence type="ECO:0000313" key="3">
    <source>
        <dbReference type="EMBL" id="GAA1999410.1"/>
    </source>
</evidence>
<reference evidence="4" key="1">
    <citation type="journal article" date="2019" name="Int. J. Syst. Evol. Microbiol.">
        <title>The Global Catalogue of Microorganisms (GCM) 10K type strain sequencing project: providing services to taxonomists for standard genome sequencing and annotation.</title>
        <authorList>
            <consortium name="The Broad Institute Genomics Platform"/>
            <consortium name="The Broad Institute Genome Sequencing Center for Infectious Disease"/>
            <person name="Wu L."/>
            <person name="Ma J."/>
        </authorList>
    </citation>
    <scope>NUCLEOTIDE SEQUENCE [LARGE SCALE GENOMIC DNA]</scope>
    <source>
        <strain evidence="4">JCM 14546</strain>
    </source>
</reference>
<accession>A0ABP5EMM2</accession>
<gene>
    <name evidence="3" type="ORF">GCM10009755_03700</name>
</gene>
<dbReference type="PANTHER" id="PTHR40254:SF1">
    <property type="entry name" value="BLR0577 PROTEIN"/>
    <property type="match status" value="1"/>
</dbReference>
<feature type="compositionally biased region" description="Low complexity" evidence="1">
    <location>
        <begin position="358"/>
        <end position="367"/>
    </location>
</feature>
<evidence type="ECO:0000256" key="1">
    <source>
        <dbReference type="SAM" id="MobiDB-lite"/>
    </source>
</evidence>
<dbReference type="Proteomes" id="UP001500755">
    <property type="component" value="Unassembled WGS sequence"/>
</dbReference>
<comment type="caution">
    <text evidence="3">The sequence shown here is derived from an EMBL/GenBank/DDBJ whole genome shotgun (WGS) entry which is preliminary data.</text>
</comment>
<feature type="domain" description="FAD-dependent urate hydroxylase HpyO/Asp monooxygenase CreE-like FAD/NAD(P)-binding" evidence="2">
    <location>
        <begin position="11"/>
        <end position="176"/>
    </location>
</feature>
<dbReference type="PANTHER" id="PTHR40254">
    <property type="entry name" value="BLR0577 PROTEIN"/>
    <property type="match status" value="1"/>
</dbReference>
<dbReference type="InterPro" id="IPR052189">
    <property type="entry name" value="L-asp_N-monooxygenase_NS-form"/>
</dbReference>
<sequence>MSTHTSPLTVAVIGAGPRGLGILERIVALAPRYDGDIHVDLVDPYPPGAGIVWRTDQPAELLMNTTIAEQTVFPDASCGVSPHSLGPDMGEWYRRTHDNSVPVDAVFGSRALYGEYLRWSYERLRALAPENVTVVHHATRATGLLEPTGTDWERQYVRLEDGRTLAARAVVLCLGHIPARLSDERADWAQYAGSAGPERLTYVPPGLPAEADLTALAPGEPVIFRGFGLNYFDQQALLTVGRGGRFVEQDGRLRYVPSGREPILVPSSRRGVPYRSKPIGPDHPMRPSPLTHFTRAALPDRVLRFDEDVWPLVLSDLEDAWRAAGGAPADFDLHALLRPLEGRTFTCRGGDERGAERTPAPARDAGTGAAGGRDEVMDAGRGASGAELPEDSLHAWMLDWIRGDLADSLAGPERAPVKALFAVLWEARLLVKELVAEARIDEASYVSEVRGWFEDFVSGICDGPPPQRFAELVALAEAGIVRFVGPDVRITTGRAGEPALFRATSPAVPDEVVEARALVDASSPANRVTRADDVLLAGMLESGQVVPARVDVDGVEQVSSGLLVEGPAMHTVDSRGRAHPHRYVHSIQLSAVRMGLAIAANPGRGARMLRDAHALVEDLLGLGSDDGSGDGIGGDAS</sequence>
<evidence type="ECO:0000313" key="4">
    <source>
        <dbReference type="Proteomes" id="UP001500755"/>
    </source>
</evidence>
<feature type="region of interest" description="Disordered" evidence="1">
    <location>
        <begin position="347"/>
        <end position="376"/>
    </location>
</feature>
<keyword evidence="4" id="KW-1185">Reference proteome</keyword>
<dbReference type="InterPro" id="IPR038732">
    <property type="entry name" value="HpyO/CreE_NAD-binding"/>
</dbReference>
<organism evidence="3 4">
    <name type="scientific">Brevibacterium samyangense</name>
    <dbReference type="NCBI Taxonomy" id="366888"/>
    <lineage>
        <taxon>Bacteria</taxon>
        <taxon>Bacillati</taxon>
        <taxon>Actinomycetota</taxon>
        <taxon>Actinomycetes</taxon>
        <taxon>Micrococcales</taxon>
        <taxon>Brevibacteriaceae</taxon>
        <taxon>Brevibacterium</taxon>
    </lineage>
</organism>
<proteinExistence type="predicted"/>
<dbReference type="EMBL" id="BAAANO010000004">
    <property type="protein sequence ID" value="GAA1999410.1"/>
    <property type="molecule type" value="Genomic_DNA"/>
</dbReference>
<protein>
    <submittedName>
        <fullName evidence="3">FAD/NAD(P)-binding protein</fullName>
    </submittedName>
</protein>
<feature type="region of interest" description="Disordered" evidence="1">
    <location>
        <begin position="266"/>
        <end position="288"/>
    </location>
</feature>
<dbReference type="SUPFAM" id="SSF51971">
    <property type="entry name" value="Nucleotide-binding domain"/>
    <property type="match status" value="1"/>
</dbReference>
<dbReference type="RefSeq" id="WP_344306452.1">
    <property type="nucleotide sequence ID" value="NZ_BAAANO010000004.1"/>
</dbReference>
<evidence type="ECO:0000259" key="2">
    <source>
        <dbReference type="Pfam" id="PF13454"/>
    </source>
</evidence>